<protein>
    <recommendedName>
        <fullName evidence="4">ABC transporter substrate-binding protein</fullName>
    </recommendedName>
</protein>
<dbReference type="Pfam" id="PF04392">
    <property type="entry name" value="ABC_sub_bind"/>
    <property type="match status" value="1"/>
</dbReference>
<dbReference type="EMBL" id="NEVS01000004">
    <property type="protein sequence ID" value="OZI63397.1"/>
    <property type="molecule type" value="Genomic_DNA"/>
</dbReference>
<dbReference type="InterPro" id="IPR007487">
    <property type="entry name" value="ABC_transpt-TYRBP-like"/>
</dbReference>
<keyword evidence="1" id="KW-0732">Signal</keyword>
<feature type="chain" id="PRO_5012717861" description="ABC transporter substrate-binding protein" evidence="1">
    <location>
        <begin position="20"/>
        <end position="399"/>
    </location>
</feature>
<evidence type="ECO:0008006" key="4">
    <source>
        <dbReference type="Google" id="ProtNLM"/>
    </source>
</evidence>
<evidence type="ECO:0000313" key="2">
    <source>
        <dbReference type="EMBL" id="OZI63397.1"/>
    </source>
</evidence>
<name>A0A261UPC0_9BORD</name>
<keyword evidence="3" id="KW-1185">Reference proteome</keyword>
<gene>
    <name evidence="2" type="ORF">CAL28_15935</name>
</gene>
<feature type="signal peptide" evidence="1">
    <location>
        <begin position="1"/>
        <end position="19"/>
    </location>
</feature>
<dbReference type="Proteomes" id="UP000215767">
    <property type="component" value="Unassembled WGS sequence"/>
</dbReference>
<reference evidence="3" key="1">
    <citation type="submission" date="2017-05" db="EMBL/GenBank/DDBJ databases">
        <title>Complete and WGS of Bordetella genogroups.</title>
        <authorList>
            <person name="Spilker T."/>
            <person name="Lipuma J."/>
        </authorList>
    </citation>
    <scope>NUCLEOTIDE SEQUENCE [LARGE SCALE GENOMIC DNA]</scope>
    <source>
        <strain evidence="3">AU8856</strain>
    </source>
</reference>
<evidence type="ECO:0000256" key="1">
    <source>
        <dbReference type="SAM" id="SignalP"/>
    </source>
</evidence>
<sequence length="399" mass="43718">MKRLICLLVLCAPNLLAFAQTAAPAGAAAQPSPAVQAAPPQVSARVFPTTLKPRPDGRKWRVGYFESGDYSEYPRTLRVIVAGLQQLGWLTVPPIPEGLTGHQIWQFLADNARSDVLEFVADAWWQPGNFDAGKRPAVRQSIQARIRERGDIDLIIAMGTLAGQDMATLGAPVPTVVASTSDAVGAHIVKSAEDSGLDNLHARVQPERYQRQVRLFHDIVPFKTLGLVYDDSPEGRTYAAVDAVEQVARERHFTVRACNARANGIPQEEATRNVLACYRDIAGKADAVYVTVHRGITPDSVSDVARILRDAKVPSFSMLGSEEVQKGILMSLAQADYSYVGLFYAETIARIFNGARPRQLNQIWMDPAKIALNLETARVIGFDPPVDILLAADEVYERH</sequence>
<evidence type="ECO:0000313" key="3">
    <source>
        <dbReference type="Proteomes" id="UP000215767"/>
    </source>
</evidence>
<organism evidence="2 3">
    <name type="scientific">Bordetella genomosp. 11</name>
    <dbReference type="NCBI Taxonomy" id="1416808"/>
    <lineage>
        <taxon>Bacteria</taxon>
        <taxon>Pseudomonadati</taxon>
        <taxon>Pseudomonadota</taxon>
        <taxon>Betaproteobacteria</taxon>
        <taxon>Burkholderiales</taxon>
        <taxon>Alcaligenaceae</taxon>
        <taxon>Bordetella</taxon>
    </lineage>
</organism>
<dbReference type="PANTHER" id="PTHR35271:SF1">
    <property type="entry name" value="ABC TRANSPORTER, SUBSTRATE-BINDING LIPOPROTEIN"/>
    <property type="match status" value="1"/>
</dbReference>
<dbReference type="Gene3D" id="3.40.50.2300">
    <property type="match status" value="2"/>
</dbReference>
<dbReference type="OrthoDB" id="1680494at2"/>
<proteinExistence type="predicted"/>
<dbReference type="PANTHER" id="PTHR35271">
    <property type="entry name" value="ABC TRANSPORTER, SUBSTRATE-BINDING LIPOPROTEIN-RELATED"/>
    <property type="match status" value="1"/>
</dbReference>
<dbReference type="AlphaFoldDB" id="A0A261UPC0"/>
<comment type="caution">
    <text evidence="2">The sequence shown here is derived from an EMBL/GenBank/DDBJ whole genome shotgun (WGS) entry which is preliminary data.</text>
</comment>
<accession>A0A261UPC0</accession>